<dbReference type="PRINTS" id="PR00080">
    <property type="entry name" value="SDRFAMILY"/>
</dbReference>
<dbReference type="GO" id="GO:0016616">
    <property type="term" value="F:oxidoreductase activity, acting on the CH-OH group of donors, NAD or NADP as acceptor"/>
    <property type="evidence" value="ECO:0007669"/>
    <property type="project" value="UniProtKB-ARBA"/>
</dbReference>
<dbReference type="PANTHER" id="PTHR43008:SF8">
    <property type="entry name" value="BENZIL REDUCTASE ((S)-BENZOIN FORMING) IRC24"/>
    <property type="match status" value="1"/>
</dbReference>
<name>A0A1Y2C290_9FUNG</name>
<dbReference type="Pfam" id="PF00106">
    <property type="entry name" value="adh_short"/>
    <property type="match status" value="1"/>
</dbReference>
<dbReference type="EMBL" id="MCOG01000125">
    <property type="protein sequence ID" value="ORY41162.1"/>
    <property type="molecule type" value="Genomic_DNA"/>
</dbReference>
<gene>
    <name evidence="4" type="ORF">LY90DRAFT_458490</name>
</gene>
<dbReference type="Proteomes" id="UP000193920">
    <property type="component" value="Unassembled WGS sequence"/>
</dbReference>
<proteinExistence type="inferred from homology"/>
<evidence type="ECO:0000256" key="1">
    <source>
        <dbReference type="ARBA" id="ARBA00006484"/>
    </source>
</evidence>
<evidence type="ECO:0000256" key="2">
    <source>
        <dbReference type="ARBA" id="ARBA00023002"/>
    </source>
</evidence>
<reference evidence="4 5" key="1">
    <citation type="submission" date="2016-08" db="EMBL/GenBank/DDBJ databases">
        <title>A Parts List for Fungal Cellulosomes Revealed by Comparative Genomics.</title>
        <authorList>
            <consortium name="DOE Joint Genome Institute"/>
            <person name="Haitjema C.H."/>
            <person name="Gilmore S.P."/>
            <person name="Henske J.K."/>
            <person name="Solomon K.V."/>
            <person name="De Groot R."/>
            <person name="Kuo A."/>
            <person name="Mondo S.J."/>
            <person name="Salamov A.A."/>
            <person name="Labutti K."/>
            <person name="Zhao Z."/>
            <person name="Chiniquy J."/>
            <person name="Barry K."/>
            <person name="Brewer H.M."/>
            <person name="Purvine S.O."/>
            <person name="Wright A.T."/>
            <person name="Boxma B."/>
            <person name="Van Alen T."/>
            <person name="Hackstein J.H."/>
            <person name="Baker S.E."/>
            <person name="Grigoriev I.V."/>
            <person name="O'Malley M.A."/>
        </authorList>
    </citation>
    <scope>NUCLEOTIDE SEQUENCE [LARGE SCALE GENOMIC DNA]</scope>
    <source>
        <strain evidence="4 5">G1</strain>
    </source>
</reference>
<dbReference type="InterPro" id="IPR036291">
    <property type="entry name" value="NAD(P)-bd_dom_sf"/>
</dbReference>
<evidence type="ECO:0000313" key="4">
    <source>
        <dbReference type="EMBL" id="ORY41162.1"/>
    </source>
</evidence>
<keyword evidence="5" id="KW-1185">Reference proteome</keyword>
<dbReference type="PRINTS" id="PR00081">
    <property type="entry name" value="GDHRDH"/>
</dbReference>
<comment type="similarity">
    <text evidence="1 3">Belongs to the short-chain dehydrogenases/reductases (SDR) family.</text>
</comment>
<dbReference type="SUPFAM" id="SSF51735">
    <property type="entry name" value="NAD(P)-binding Rossmann-fold domains"/>
    <property type="match status" value="1"/>
</dbReference>
<dbReference type="Gene3D" id="3.40.50.720">
    <property type="entry name" value="NAD(P)-binding Rossmann-like Domain"/>
    <property type="match status" value="1"/>
</dbReference>
<dbReference type="InterPro" id="IPR002347">
    <property type="entry name" value="SDR_fam"/>
</dbReference>
<sequence>MAESEPVYIITGASKGIGLETLKYFCTIPGYIITVSRSIPDELSQILNKNQKKICHFLGNIEDPEISDVIIETVEKRGGKIDALIHNAGLAPIAQIKDIDVDIWKRLFDVNFFSIVDLTQKALPYLRKAKGRVLFVSSGAAVKSKIGWSTYCCSKACVNMYTKVLSQEEPDIYTLAIRPGVVNTPMQEYIRNNCQNGFTKEDCELFKGYEKNKQLRDPKEPASILFNLAQLSNKVPADCNGEFVSIDDERLASFKTFVTPKP</sequence>
<protein>
    <submittedName>
        <fullName evidence="4">NAD(P)-binding protein</fullName>
    </submittedName>
</protein>
<comment type="caution">
    <text evidence="4">The sequence shown here is derived from an EMBL/GenBank/DDBJ whole genome shotgun (WGS) entry which is preliminary data.</text>
</comment>
<organism evidence="4 5">
    <name type="scientific">Neocallimastix californiae</name>
    <dbReference type="NCBI Taxonomy" id="1754190"/>
    <lineage>
        <taxon>Eukaryota</taxon>
        <taxon>Fungi</taxon>
        <taxon>Fungi incertae sedis</taxon>
        <taxon>Chytridiomycota</taxon>
        <taxon>Chytridiomycota incertae sedis</taxon>
        <taxon>Neocallimastigomycetes</taxon>
        <taxon>Neocallimastigales</taxon>
        <taxon>Neocallimastigaceae</taxon>
        <taxon>Neocallimastix</taxon>
    </lineage>
</organism>
<dbReference type="PANTHER" id="PTHR43008">
    <property type="entry name" value="BENZIL REDUCTASE"/>
    <property type="match status" value="1"/>
</dbReference>
<dbReference type="STRING" id="1754190.A0A1Y2C290"/>
<accession>A0A1Y2C290</accession>
<evidence type="ECO:0000256" key="3">
    <source>
        <dbReference type="RuleBase" id="RU000363"/>
    </source>
</evidence>
<dbReference type="AlphaFoldDB" id="A0A1Y2C290"/>
<dbReference type="OrthoDB" id="153074at2759"/>
<dbReference type="GO" id="GO:0050664">
    <property type="term" value="F:oxidoreductase activity, acting on NAD(P)H, oxygen as acceptor"/>
    <property type="evidence" value="ECO:0007669"/>
    <property type="project" value="TreeGrafter"/>
</dbReference>
<evidence type="ECO:0000313" key="5">
    <source>
        <dbReference type="Proteomes" id="UP000193920"/>
    </source>
</evidence>
<keyword evidence="2" id="KW-0560">Oxidoreductase</keyword>